<comment type="caution">
    <text evidence="1">The sequence shown here is derived from an EMBL/GenBank/DDBJ whole genome shotgun (WGS) entry which is preliminary data.</text>
</comment>
<proteinExistence type="predicted"/>
<accession>A0A1B8QDZ6</accession>
<dbReference type="Proteomes" id="UP000092508">
    <property type="component" value="Unassembled WGS sequence"/>
</dbReference>
<reference evidence="1 2" key="1">
    <citation type="submission" date="2016-06" db="EMBL/GenBank/DDBJ databases">
        <title>Draft genome of Moraxella atlantae CCUG 66109.</title>
        <authorList>
            <person name="Salva-Serra F."/>
            <person name="Engstrom-Jakobsson H."/>
            <person name="Thorell K."/>
            <person name="Gonzales-Siles L."/>
            <person name="Karlsson R."/>
            <person name="Boulund F."/>
            <person name="Engstrand L."/>
            <person name="Kristiansson E."/>
            <person name="Moore E."/>
        </authorList>
    </citation>
    <scope>NUCLEOTIDE SEQUENCE [LARGE SCALE GENOMIC DNA]</scope>
    <source>
        <strain evidence="1 2">CCUG 66109</strain>
    </source>
</reference>
<name>A0A1B8QDZ6_9GAMM</name>
<sequence length="86" mass="9092">MVVCSATICNEASSIIPCASSVEAVVDAADLTAEAEEEADDDITTTLDRLKQAGKTNNHHKLGAQNTKILLNQAVSHALKHGNYKS</sequence>
<evidence type="ECO:0000313" key="1">
    <source>
        <dbReference type="EMBL" id="OBX79915.1"/>
    </source>
</evidence>
<evidence type="ECO:0000313" key="2">
    <source>
        <dbReference type="Proteomes" id="UP000092508"/>
    </source>
</evidence>
<organism evidence="1 2">
    <name type="scientific">Faucicola atlantae</name>
    <dbReference type="NCBI Taxonomy" id="34059"/>
    <lineage>
        <taxon>Bacteria</taxon>
        <taxon>Pseudomonadati</taxon>
        <taxon>Pseudomonadota</taxon>
        <taxon>Gammaproteobacteria</taxon>
        <taxon>Moraxellales</taxon>
        <taxon>Moraxellaceae</taxon>
        <taxon>Faucicola</taxon>
    </lineage>
</organism>
<dbReference type="AlphaFoldDB" id="A0A1B8QDZ6"/>
<protein>
    <submittedName>
        <fullName evidence="1">Uncharacterized protein</fullName>
    </submittedName>
</protein>
<gene>
    <name evidence="1" type="ORF">A9308_04665</name>
</gene>
<dbReference type="EMBL" id="LZMZ01000009">
    <property type="protein sequence ID" value="OBX79915.1"/>
    <property type="molecule type" value="Genomic_DNA"/>
</dbReference>